<dbReference type="Proteomes" id="UP000076842">
    <property type="component" value="Unassembled WGS sequence"/>
</dbReference>
<keyword evidence="5" id="KW-0862">Zinc</keyword>
<evidence type="ECO:0000313" key="10">
    <source>
        <dbReference type="Proteomes" id="UP000076842"/>
    </source>
</evidence>
<dbReference type="InterPro" id="IPR036236">
    <property type="entry name" value="Znf_C2H2_sf"/>
</dbReference>
<dbReference type="PROSITE" id="PS51804">
    <property type="entry name" value="ZF_C2HC_LYAR"/>
    <property type="match status" value="1"/>
</dbReference>
<dbReference type="OrthoDB" id="21474at2759"/>
<dbReference type="InterPro" id="IPR014898">
    <property type="entry name" value="Znf_C2H2_LYAR"/>
</dbReference>
<keyword evidence="10" id="KW-1185">Reference proteome</keyword>
<dbReference type="GO" id="GO:0000122">
    <property type="term" value="P:negative regulation of transcription by RNA polymerase II"/>
    <property type="evidence" value="ECO:0007669"/>
    <property type="project" value="TreeGrafter"/>
</dbReference>
<sequence length="61" mass="6767">CDSCGDTIKKPKLDQHYSRCGSSVTCLDCSTTFYGPAEWKGHTSCITEAEKYQKALYKGPK</sequence>
<feature type="non-terminal residue" evidence="9">
    <location>
        <position position="1"/>
    </location>
</feature>
<evidence type="ECO:0000256" key="1">
    <source>
        <dbReference type="ARBA" id="ARBA00004123"/>
    </source>
</evidence>
<evidence type="ECO:0000259" key="8">
    <source>
        <dbReference type="Pfam" id="PF08790"/>
    </source>
</evidence>
<keyword evidence="6" id="KW-0539">Nucleus</keyword>
<evidence type="ECO:0000256" key="2">
    <source>
        <dbReference type="ARBA" id="ARBA00022723"/>
    </source>
</evidence>
<keyword evidence="2" id="KW-0479">Metal-binding</keyword>
<gene>
    <name evidence="9" type="ORF">CALCODRAFT_408644</name>
</gene>
<keyword evidence="4 7" id="KW-0863">Zinc-finger</keyword>
<reference evidence="9 10" key="1">
    <citation type="journal article" date="2016" name="Mol. Biol. Evol.">
        <title>Comparative Genomics of Early-Diverging Mushroom-Forming Fungi Provides Insights into the Origins of Lignocellulose Decay Capabilities.</title>
        <authorList>
            <person name="Nagy L.G."/>
            <person name="Riley R."/>
            <person name="Tritt A."/>
            <person name="Adam C."/>
            <person name="Daum C."/>
            <person name="Floudas D."/>
            <person name="Sun H."/>
            <person name="Yadav J.S."/>
            <person name="Pangilinan J."/>
            <person name="Larsson K.H."/>
            <person name="Matsuura K."/>
            <person name="Barry K."/>
            <person name="Labutti K."/>
            <person name="Kuo R."/>
            <person name="Ohm R.A."/>
            <person name="Bhattacharya S.S."/>
            <person name="Shirouzu T."/>
            <person name="Yoshinaga Y."/>
            <person name="Martin F.M."/>
            <person name="Grigoriev I.V."/>
            <person name="Hibbett D.S."/>
        </authorList>
    </citation>
    <scope>NUCLEOTIDE SEQUENCE [LARGE SCALE GENOMIC DNA]</scope>
    <source>
        <strain evidence="9 10">HHB12733</strain>
    </source>
</reference>
<dbReference type="GO" id="GO:0003677">
    <property type="term" value="F:DNA binding"/>
    <property type="evidence" value="ECO:0007669"/>
    <property type="project" value="InterPro"/>
</dbReference>
<dbReference type="STRING" id="1353952.A0A165HET7"/>
<evidence type="ECO:0000313" key="9">
    <source>
        <dbReference type="EMBL" id="KZT59202.1"/>
    </source>
</evidence>
<dbReference type="GO" id="GO:0008270">
    <property type="term" value="F:zinc ion binding"/>
    <property type="evidence" value="ECO:0007669"/>
    <property type="project" value="UniProtKB-KW"/>
</dbReference>
<evidence type="ECO:0000256" key="7">
    <source>
        <dbReference type="PROSITE-ProRule" id="PRU01145"/>
    </source>
</evidence>
<accession>A0A165HET7</accession>
<evidence type="ECO:0000256" key="6">
    <source>
        <dbReference type="ARBA" id="ARBA00023242"/>
    </source>
</evidence>
<dbReference type="SUPFAM" id="SSF57667">
    <property type="entry name" value="beta-beta-alpha zinc fingers"/>
    <property type="match status" value="2"/>
</dbReference>
<dbReference type="PANTHER" id="PTHR13100">
    <property type="entry name" value="CELL GROWTH-REGULATING NUCLEOLAR PROTEIN LYAR"/>
    <property type="match status" value="1"/>
</dbReference>
<evidence type="ECO:0000256" key="4">
    <source>
        <dbReference type="ARBA" id="ARBA00022771"/>
    </source>
</evidence>
<evidence type="ECO:0000256" key="5">
    <source>
        <dbReference type="ARBA" id="ARBA00022833"/>
    </source>
</evidence>
<dbReference type="EMBL" id="KV423943">
    <property type="protein sequence ID" value="KZT59202.1"/>
    <property type="molecule type" value="Genomic_DNA"/>
</dbReference>
<dbReference type="GO" id="GO:0006364">
    <property type="term" value="P:rRNA processing"/>
    <property type="evidence" value="ECO:0007669"/>
    <property type="project" value="TreeGrafter"/>
</dbReference>
<name>A0A165HET7_9BASI</name>
<feature type="non-terminal residue" evidence="9">
    <location>
        <position position="61"/>
    </location>
</feature>
<dbReference type="Pfam" id="PF08790">
    <property type="entry name" value="zf-LYAR"/>
    <property type="match status" value="1"/>
</dbReference>
<dbReference type="InParanoid" id="A0A165HET7"/>
<dbReference type="InterPro" id="IPR039999">
    <property type="entry name" value="LYAR"/>
</dbReference>
<dbReference type="GO" id="GO:0005730">
    <property type="term" value="C:nucleolus"/>
    <property type="evidence" value="ECO:0007669"/>
    <property type="project" value="TreeGrafter"/>
</dbReference>
<dbReference type="Gene3D" id="3.30.1490.490">
    <property type="match status" value="1"/>
</dbReference>
<feature type="domain" description="Zinc finger C2H2 LYAR-type" evidence="8">
    <location>
        <begin position="24"/>
        <end position="52"/>
    </location>
</feature>
<keyword evidence="3" id="KW-0677">Repeat</keyword>
<proteinExistence type="predicted"/>
<dbReference type="AlphaFoldDB" id="A0A165HET7"/>
<dbReference type="PANTHER" id="PTHR13100:SF10">
    <property type="entry name" value="CELL GROWTH-REGULATING NUCLEOLAR PROTEIN"/>
    <property type="match status" value="1"/>
</dbReference>
<organism evidence="9 10">
    <name type="scientific">Calocera cornea HHB12733</name>
    <dbReference type="NCBI Taxonomy" id="1353952"/>
    <lineage>
        <taxon>Eukaryota</taxon>
        <taxon>Fungi</taxon>
        <taxon>Dikarya</taxon>
        <taxon>Basidiomycota</taxon>
        <taxon>Agaricomycotina</taxon>
        <taxon>Dacrymycetes</taxon>
        <taxon>Dacrymycetales</taxon>
        <taxon>Dacrymycetaceae</taxon>
        <taxon>Calocera</taxon>
    </lineage>
</organism>
<protein>
    <recommendedName>
        <fullName evidence="8">Zinc finger C2H2 LYAR-type domain-containing protein</fullName>
    </recommendedName>
</protein>
<evidence type="ECO:0000256" key="3">
    <source>
        <dbReference type="ARBA" id="ARBA00022737"/>
    </source>
</evidence>
<comment type="subcellular location">
    <subcellularLocation>
        <location evidence="1">Nucleus</location>
    </subcellularLocation>
</comment>